<gene>
    <name evidence="7" type="ORF">SAMN05216464_109100</name>
</gene>
<dbReference type="Proteomes" id="UP000199072">
    <property type="component" value="Unassembled WGS sequence"/>
</dbReference>
<feature type="transmembrane region" description="Helical" evidence="5">
    <location>
        <begin position="311"/>
        <end position="330"/>
    </location>
</feature>
<keyword evidence="3 5" id="KW-1133">Transmembrane helix</keyword>
<evidence type="ECO:0000313" key="7">
    <source>
        <dbReference type="EMBL" id="SDE76412.1"/>
    </source>
</evidence>
<evidence type="ECO:0000256" key="1">
    <source>
        <dbReference type="ARBA" id="ARBA00004141"/>
    </source>
</evidence>
<evidence type="ECO:0000259" key="6">
    <source>
        <dbReference type="Pfam" id="PF06271"/>
    </source>
</evidence>
<evidence type="ECO:0000256" key="3">
    <source>
        <dbReference type="ARBA" id="ARBA00022989"/>
    </source>
</evidence>
<dbReference type="GO" id="GO:0016020">
    <property type="term" value="C:membrane"/>
    <property type="evidence" value="ECO:0007669"/>
    <property type="project" value="UniProtKB-SubCell"/>
</dbReference>
<dbReference type="EMBL" id="FNAI01000009">
    <property type="protein sequence ID" value="SDE76412.1"/>
    <property type="molecule type" value="Genomic_DNA"/>
</dbReference>
<feature type="transmembrane region" description="Helical" evidence="5">
    <location>
        <begin position="59"/>
        <end position="80"/>
    </location>
</feature>
<dbReference type="OrthoDB" id="762068at2"/>
<dbReference type="STRING" id="1391627.SAMN05216464_109100"/>
<dbReference type="RefSeq" id="WP_091151428.1">
    <property type="nucleotide sequence ID" value="NZ_FNAI01000009.1"/>
</dbReference>
<feature type="transmembrane region" description="Helical" evidence="5">
    <location>
        <begin position="179"/>
        <end position="201"/>
    </location>
</feature>
<dbReference type="InterPro" id="IPR010432">
    <property type="entry name" value="RDD"/>
</dbReference>
<feature type="transmembrane region" description="Helical" evidence="5">
    <location>
        <begin position="221"/>
        <end position="242"/>
    </location>
</feature>
<proteinExistence type="predicted"/>
<protein>
    <submittedName>
        <fullName evidence="7">RDD family protein</fullName>
    </submittedName>
</protein>
<keyword evidence="2 5" id="KW-0812">Transmembrane</keyword>
<keyword evidence="8" id="KW-1185">Reference proteome</keyword>
<feature type="transmembrane region" description="Helical" evidence="5">
    <location>
        <begin position="12"/>
        <end position="28"/>
    </location>
</feature>
<comment type="subcellular location">
    <subcellularLocation>
        <location evidence="1">Membrane</location>
        <topology evidence="1">Multi-pass membrane protein</topology>
    </subcellularLocation>
</comment>
<evidence type="ECO:0000256" key="4">
    <source>
        <dbReference type="ARBA" id="ARBA00023136"/>
    </source>
</evidence>
<organism evidence="7 8">
    <name type="scientific">Mucilaginibacter pineti</name>
    <dbReference type="NCBI Taxonomy" id="1391627"/>
    <lineage>
        <taxon>Bacteria</taxon>
        <taxon>Pseudomonadati</taxon>
        <taxon>Bacteroidota</taxon>
        <taxon>Sphingobacteriia</taxon>
        <taxon>Sphingobacteriales</taxon>
        <taxon>Sphingobacteriaceae</taxon>
        <taxon>Mucilaginibacter</taxon>
    </lineage>
</organism>
<accession>A0A1G7FKM7</accession>
<dbReference type="AlphaFoldDB" id="A0A1G7FKM7"/>
<sequence length="576" mass="65275">MSKNIINSKNVAVISFIVPILGVLSEVFNTHTGIMVRYISPLISSLSLLWISFETSFYWNLNIFTTFFYALLLLGAILYVSSKGRESRLIRFVFAIILFDKSIFAVLAIISAVSGGLNVANYSSIPFFILYFAVRLAWIWLSWRVLAFFKQQKELNTESHTYGEHVSITLVNATLTQRFFNLLIDIFVPILVFSMLFNMIIHPNYNNNIFTKLENLTGSKLGLFIVILLCRSVYYIAFELLLGATPGKLLTETRVVNDDGGAPDSKTVIGRTLSRFVPFEGVSFFVNGRWHDRWSRSSVVTEKRTGADGGLYILIIPITVLIFAAVPFFVDSYAQAKEEKQQKLESNQKQTELNNRFTNISTNDFLALKAKDYYTTTGTERKTYLKAEQINANDIVFSKIKLTKQQYDYKQLGIERLYKQQKDTAKKLTFTKAQLMKALYPEGTYPDESVPIQINGTNYEVIDIKTCCQINLSISASVSYQGNYLQIGVFNEGWPAILTAINVVQGDVKISNKPPIHYQTGFAAEYGSIYNITGWAKDNADFRIDLTMQDTTGRVHVYRLNGNTAKVQEVTVKQVK</sequence>
<dbReference type="Pfam" id="PF06271">
    <property type="entry name" value="RDD"/>
    <property type="match status" value="1"/>
</dbReference>
<evidence type="ECO:0000313" key="8">
    <source>
        <dbReference type="Proteomes" id="UP000199072"/>
    </source>
</evidence>
<evidence type="ECO:0000256" key="2">
    <source>
        <dbReference type="ARBA" id="ARBA00022692"/>
    </source>
</evidence>
<name>A0A1G7FKM7_9SPHI</name>
<keyword evidence="4 5" id="KW-0472">Membrane</keyword>
<evidence type="ECO:0000256" key="5">
    <source>
        <dbReference type="SAM" id="Phobius"/>
    </source>
</evidence>
<feature type="transmembrane region" description="Helical" evidence="5">
    <location>
        <begin position="92"/>
        <end position="113"/>
    </location>
</feature>
<reference evidence="7 8" key="1">
    <citation type="submission" date="2016-10" db="EMBL/GenBank/DDBJ databases">
        <authorList>
            <person name="de Groot N.N."/>
        </authorList>
    </citation>
    <scope>NUCLEOTIDE SEQUENCE [LARGE SCALE GENOMIC DNA]</scope>
    <source>
        <strain evidence="7 8">47C3B</strain>
    </source>
</reference>
<feature type="domain" description="RDD" evidence="6">
    <location>
        <begin position="173"/>
        <end position="316"/>
    </location>
</feature>
<feature type="transmembrane region" description="Helical" evidence="5">
    <location>
        <begin position="125"/>
        <end position="143"/>
    </location>
</feature>